<feature type="compositionally biased region" description="Low complexity" evidence="1">
    <location>
        <begin position="50"/>
        <end position="118"/>
    </location>
</feature>
<feature type="domain" description="CRA" evidence="2">
    <location>
        <begin position="195"/>
        <end position="295"/>
    </location>
</feature>
<feature type="region of interest" description="Disordered" evidence="1">
    <location>
        <begin position="34"/>
        <end position="194"/>
    </location>
</feature>
<name>A0A8T8SPM7_9BASI</name>
<feature type="compositionally biased region" description="Low complexity" evidence="1">
    <location>
        <begin position="181"/>
        <end position="194"/>
    </location>
</feature>
<feature type="region of interest" description="Disordered" evidence="1">
    <location>
        <begin position="305"/>
        <end position="338"/>
    </location>
</feature>
<protein>
    <recommendedName>
        <fullName evidence="2">CRA domain-containing protein</fullName>
    </recommendedName>
</protein>
<feature type="compositionally biased region" description="Basic residues" evidence="1">
    <location>
        <begin position="164"/>
        <end position="180"/>
    </location>
</feature>
<keyword evidence="4" id="KW-1185">Reference proteome</keyword>
<dbReference type="InterPro" id="IPR013144">
    <property type="entry name" value="CRA_dom"/>
</dbReference>
<gene>
    <name evidence="3" type="ORF">A4X13_0g6442</name>
</gene>
<reference evidence="3" key="2">
    <citation type="journal article" date="2019" name="IMA Fungus">
        <title>Genome sequencing and comparison of five Tilletia species to identify candidate genes for the detection of regulated species infecting wheat.</title>
        <authorList>
            <person name="Nguyen H.D.T."/>
            <person name="Sultana T."/>
            <person name="Kesanakurti P."/>
            <person name="Hambleton S."/>
        </authorList>
    </citation>
    <scope>NUCLEOTIDE SEQUENCE</scope>
    <source>
        <strain evidence="3">DAOMC 236416</strain>
    </source>
</reference>
<evidence type="ECO:0000256" key="1">
    <source>
        <dbReference type="SAM" id="MobiDB-lite"/>
    </source>
</evidence>
<feature type="compositionally biased region" description="Polar residues" evidence="1">
    <location>
        <begin position="402"/>
        <end position="411"/>
    </location>
</feature>
<feature type="region of interest" description="Disordered" evidence="1">
    <location>
        <begin position="367"/>
        <end position="411"/>
    </location>
</feature>
<reference evidence="3" key="1">
    <citation type="submission" date="2016-04" db="EMBL/GenBank/DDBJ databases">
        <authorList>
            <person name="Nguyen H.D."/>
            <person name="Samba Siva P."/>
            <person name="Cullis J."/>
            <person name="Levesque C.A."/>
            <person name="Hambleton S."/>
        </authorList>
    </citation>
    <scope>NUCLEOTIDE SEQUENCE</scope>
    <source>
        <strain evidence="3">DAOMC 236416</strain>
    </source>
</reference>
<sequence>TPTNAPTLPDNPTSLDPAHLSLNLQIQNFIESVRRASAPGSRGRWESVASSSSTQKQQQQHSKQPQRSSHPHQQQQAMSSSIHSLASNSSCASASTALSRPTSPALSSVSSSASGSLSHQPPVAAAAAGTSDSLPTSTSGTGAQGSAASNGVSAGGGGSGTTRKQGKMAARVHPHQHKHQTSSPASSSHHHSVTTSLHLAIAHAQSLYRAVDALPSYWQALYRKELEKVTSLLAYPELEGSPVKQLLHPNRRVALAEQINSAILFRTGRPSQPLIETAARQTTYVWNQLAADRIAVPAGHPLLSQMNNNTASGASSGSNTTPSGLGGPSSMGLMGQGSATAGLSSSLAALVQATHAASNAPGSITVLGGGSSGSSSHPGLTAKSDSRRSGGSKETGKVLQPWNLSTFLNSR</sequence>
<feature type="compositionally biased region" description="Low complexity" evidence="1">
    <location>
        <begin position="307"/>
        <end position="323"/>
    </location>
</feature>
<evidence type="ECO:0000259" key="2">
    <source>
        <dbReference type="SMART" id="SM00757"/>
    </source>
</evidence>
<organism evidence="3 4">
    <name type="scientific">Tilletia indica</name>
    <dbReference type="NCBI Taxonomy" id="43049"/>
    <lineage>
        <taxon>Eukaryota</taxon>
        <taxon>Fungi</taxon>
        <taxon>Dikarya</taxon>
        <taxon>Basidiomycota</taxon>
        <taxon>Ustilaginomycotina</taxon>
        <taxon>Exobasidiomycetes</taxon>
        <taxon>Tilletiales</taxon>
        <taxon>Tilletiaceae</taxon>
        <taxon>Tilletia</taxon>
    </lineage>
</organism>
<dbReference type="Pfam" id="PF10607">
    <property type="entry name" value="CTLH"/>
    <property type="match status" value="1"/>
</dbReference>
<feature type="compositionally biased region" description="Polar residues" evidence="1">
    <location>
        <begin position="130"/>
        <end position="141"/>
    </location>
</feature>
<feature type="non-terminal residue" evidence="3">
    <location>
        <position position="1"/>
    </location>
</feature>
<dbReference type="Proteomes" id="UP000077521">
    <property type="component" value="Unassembled WGS sequence"/>
</dbReference>
<evidence type="ECO:0000313" key="3">
    <source>
        <dbReference type="EMBL" id="KAE8244609.1"/>
    </source>
</evidence>
<evidence type="ECO:0000313" key="4">
    <source>
        <dbReference type="Proteomes" id="UP000077521"/>
    </source>
</evidence>
<dbReference type="EMBL" id="LWDF02000615">
    <property type="protein sequence ID" value="KAE8244609.1"/>
    <property type="molecule type" value="Genomic_DNA"/>
</dbReference>
<dbReference type="SMART" id="SM00757">
    <property type="entry name" value="CRA"/>
    <property type="match status" value="1"/>
</dbReference>
<dbReference type="InterPro" id="IPR024964">
    <property type="entry name" value="CTLH/CRA"/>
</dbReference>
<comment type="caution">
    <text evidence="3">The sequence shown here is derived from an EMBL/GenBank/DDBJ whole genome shotgun (WGS) entry which is preliminary data.</text>
</comment>
<dbReference type="AlphaFoldDB" id="A0A8T8SPM7"/>
<proteinExistence type="predicted"/>
<accession>A0A8T8SPM7</accession>